<evidence type="ECO:0000256" key="1">
    <source>
        <dbReference type="SAM" id="MobiDB-lite"/>
    </source>
</evidence>
<proteinExistence type="predicted"/>
<feature type="compositionally biased region" description="Polar residues" evidence="1">
    <location>
        <begin position="193"/>
        <end position="203"/>
    </location>
</feature>
<organism evidence="2 3">
    <name type="scientific">Mycena chlorophos</name>
    <name type="common">Agaric fungus</name>
    <name type="synonym">Agaricus chlorophos</name>
    <dbReference type="NCBI Taxonomy" id="658473"/>
    <lineage>
        <taxon>Eukaryota</taxon>
        <taxon>Fungi</taxon>
        <taxon>Dikarya</taxon>
        <taxon>Basidiomycota</taxon>
        <taxon>Agaricomycotina</taxon>
        <taxon>Agaricomycetes</taxon>
        <taxon>Agaricomycetidae</taxon>
        <taxon>Agaricales</taxon>
        <taxon>Marasmiineae</taxon>
        <taxon>Mycenaceae</taxon>
        <taxon>Mycena</taxon>
    </lineage>
</organism>
<dbReference type="AlphaFoldDB" id="A0A8H6W5H4"/>
<gene>
    <name evidence="2" type="ORF">HMN09_00814500</name>
</gene>
<feature type="region of interest" description="Disordered" evidence="1">
    <location>
        <begin position="27"/>
        <end position="55"/>
    </location>
</feature>
<evidence type="ECO:0000313" key="2">
    <source>
        <dbReference type="EMBL" id="KAF7305612.1"/>
    </source>
</evidence>
<evidence type="ECO:0000313" key="3">
    <source>
        <dbReference type="Proteomes" id="UP000613580"/>
    </source>
</evidence>
<dbReference type="Proteomes" id="UP000613580">
    <property type="component" value="Unassembled WGS sequence"/>
</dbReference>
<accession>A0A8H6W5H4</accession>
<protein>
    <submittedName>
        <fullName evidence="2">Uncharacterized protein</fullName>
    </submittedName>
</protein>
<keyword evidence="3" id="KW-1185">Reference proteome</keyword>
<reference evidence="2" key="1">
    <citation type="submission" date="2020-05" db="EMBL/GenBank/DDBJ databases">
        <title>Mycena genomes resolve the evolution of fungal bioluminescence.</title>
        <authorList>
            <person name="Tsai I.J."/>
        </authorList>
    </citation>
    <scope>NUCLEOTIDE SEQUENCE</scope>
    <source>
        <strain evidence="2">110903Hualien_Pintung</strain>
    </source>
</reference>
<feature type="region of interest" description="Disordered" evidence="1">
    <location>
        <begin position="172"/>
        <end position="212"/>
    </location>
</feature>
<comment type="caution">
    <text evidence="2">The sequence shown here is derived from an EMBL/GenBank/DDBJ whole genome shotgun (WGS) entry which is preliminary data.</text>
</comment>
<name>A0A8H6W5H4_MYCCL</name>
<sequence length="212" mass="23482">MVSPQGAAPTAAIEALRLHRLAKERGHNLKTVAKAPGDTASDEPGPSNLAATTPVTSSATHSSIFAPALDMLDAMHDAAVVELQQRIRAKDEELAEKNALLATLRSEVHELKRKNERLWEERCKAELRLADLLLDNLEALEKREDAVREEEELLDAALDAIERSKATILDLRKRHRDSVPVDDPSNPPKRIKSNNAQDGTNSRRGVRVSRMR</sequence>
<dbReference type="EMBL" id="JACAZE010000010">
    <property type="protein sequence ID" value="KAF7305612.1"/>
    <property type="molecule type" value="Genomic_DNA"/>
</dbReference>